<name>A0A8H6ZK89_PLEOS</name>
<dbReference type="AlphaFoldDB" id="A0A8H6ZK89"/>
<dbReference type="GeneID" id="59372531"/>
<proteinExistence type="predicted"/>
<evidence type="ECO:0000313" key="2">
    <source>
        <dbReference type="EMBL" id="KAF7416424.1"/>
    </source>
</evidence>
<evidence type="ECO:0008006" key="4">
    <source>
        <dbReference type="Google" id="ProtNLM"/>
    </source>
</evidence>
<dbReference type="OrthoDB" id="2996630at2759"/>
<gene>
    <name evidence="2" type="ORF">PC9H_002690</name>
</gene>
<dbReference type="Proteomes" id="UP000623687">
    <property type="component" value="Unassembled WGS sequence"/>
</dbReference>
<evidence type="ECO:0000256" key="1">
    <source>
        <dbReference type="SAM" id="MobiDB-lite"/>
    </source>
</evidence>
<sequence length="272" mass="30095">MALRTSTIELPIELVILIIDNIDDKPTLLNCLVLSHSLSHYAERALYTSVSFIVRSPLHGSRGALPGFRIAIKSKPHLQKITTHFTVSIQTSFGRYTPFYLDLNEILPKLTNLTYLNIQASSLSQNRGVDFAAIHRASTASISLKTLVCDDVSVPWEFVMRQASLRHLELRGSMLGGFKFPSPSHPSLHTLRLPYEHSASQPMSTTRDDDGFCTPTQLGLEEGEWEAVRETISDRGAPKLGSCMMTPSSNPVAPMVTEPTILTSEPKCHEHG</sequence>
<dbReference type="RefSeq" id="XP_036625971.1">
    <property type="nucleotide sequence ID" value="XM_036772325.1"/>
</dbReference>
<accession>A0A8H6ZK89</accession>
<feature type="region of interest" description="Disordered" evidence="1">
    <location>
        <begin position="236"/>
        <end position="255"/>
    </location>
</feature>
<dbReference type="EMBL" id="JACETU010000011">
    <property type="protein sequence ID" value="KAF7416424.1"/>
    <property type="molecule type" value="Genomic_DNA"/>
</dbReference>
<evidence type="ECO:0000313" key="3">
    <source>
        <dbReference type="Proteomes" id="UP000623687"/>
    </source>
</evidence>
<dbReference type="VEuPathDB" id="FungiDB:PC9H_002690"/>
<keyword evidence="3" id="KW-1185">Reference proteome</keyword>
<reference evidence="2" key="1">
    <citation type="submission" date="2019-07" db="EMBL/GenBank/DDBJ databases">
        <authorList>
            <person name="Palmer J.M."/>
        </authorList>
    </citation>
    <scope>NUCLEOTIDE SEQUENCE</scope>
    <source>
        <strain evidence="2">PC9</strain>
    </source>
</reference>
<comment type="caution">
    <text evidence="2">The sequence shown here is derived from an EMBL/GenBank/DDBJ whole genome shotgun (WGS) entry which is preliminary data.</text>
</comment>
<organism evidence="2 3">
    <name type="scientific">Pleurotus ostreatus</name>
    <name type="common">Oyster mushroom</name>
    <name type="synonym">White-rot fungus</name>
    <dbReference type="NCBI Taxonomy" id="5322"/>
    <lineage>
        <taxon>Eukaryota</taxon>
        <taxon>Fungi</taxon>
        <taxon>Dikarya</taxon>
        <taxon>Basidiomycota</taxon>
        <taxon>Agaricomycotina</taxon>
        <taxon>Agaricomycetes</taxon>
        <taxon>Agaricomycetidae</taxon>
        <taxon>Agaricales</taxon>
        <taxon>Pleurotineae</taxon>
        <taxon>Pleurotaceae</taxon>
        <taxon>Pleurotus</taxon>
    </lineage>
</organism>
<protein>
    <recommendedName>
        <fullName evidence="4">F-box domain-containing protein</fullName>
    </recommendedName>
</protein>